<dbReference type="InterPro" id="IPR011161">
    <property type="entry name" value="MHC_I-like_Ag-recog"/>
</dbReference>
<reference evidence="6" key="3">
    <citation type="submission" date="2025-09" db="UniProtKB">
        <authorList>
            <consortium name="Ensembl"/>
        </authorList>
    </citation>
    <scope>IDENTIFICATION</scope>
</reference>
<evidence type="ECO:0000256" key="1">
    <source>
        <dbReference type="ARBA" id="ARBA00023180"/>
    </source>
</evidence>
<dbReference type="GO" id="GO:0009897">
    <property type="term" value="C:external side of plasma membrane"/>
    <property type="evidence" value="ECO:0007669"/>
    <property type="project" value="TreeGrafter"/>
</dbReference>
<dbReference type="CDD" id="cd07698">
    <property type="entry name" value="IgC1_MHC_I_alpha3"/>
    <property type="match status" value="1"/>
</dbReference>
<reference evidence="7" key="1">
    <citation type="submission" date="2015-09" db="EMBL/GenBank/DDBJ databases">
        <authorList>
            <person name="Sai Rama Sridatta P."/>
        </authorList>
    </citation>
    <scope>NUCLEOTIDE SEQUENCE [LARGE SCALE GENOMIC DNA]</scope>
</reference>
<evidence type="ECO:0000256" key="4">
    <source>
        <dbReference type="SAM" id="SignalP"/>
    </source>
</evidence>
<feature type="transmembrane region" description="Helical" evidence="3">
    <location>
        <begin position="309"/>
        <end position="331"/>
    </location>
</feature>
<comment type="similarity">
    <text evidence="2">Belongs to the MHC class I family.</text>
</comment>
<dbReference type="InterPro" id="IPR007110">
    <property type="entry name" value="Ig-like_dom"/>
</dbReference>
<protein>
    <recommendedName>
        <fullName evidence="5">Ig-like domain-containing protein</fullName>
    </recommendedName>
</protein>
<keyword evidence="1" id="KW-0325">Glycoprotein</keyword>
<dbReference type="PANTHER" id="PTHR16675">
    <property type="entry name" value="MHC CLASS I-RELATED"/>
    <property type="match status" value="1"/>
</dbReference>
<dbReference type="SUPFAM" id="SSF48726">
    <property type="entry name" value="Immunoglobulin"/>
    <property type="match status" value="1"/>
</dbReference>
<evidence type="ECO:0000256" key="2">
    <source>
        <dbReference type="RuleBase" id="RU004439"/>
    </source>
</evidence>
<keyword evidence="3" id="KW-1133">Transmembrane helix</keyword>
<dbReference type="InterPro" id="IPR003597">
    <property type="entry name" value="Ig_C1-set"/>
</dbReference>
<dbReference type="GO" id="GO:0005615">
    <property type="term" value="C:extracellular space"/>
    <property type="evidence" value="ECO:0007669"/>
    <property type="project" value="TreeGrafter"/>
</dbReference>
<evidence type="ECO:0000256" key="3">
    <source>
        <dbReference type="SAM" id="Phobius"/>
    </source>
</evidence>
<accession>A0A4W6FIA7</accession>
<name>A0A4W6FIA7_LATCA</name>
<dbReference type="InterPro" id="IPR001039">
    <property type="entry name" value="MHC_I_a_a1/a2"/>
</dbReference>
<dbReference type="SUPFAM" id="SSF54452">
    <property type="entry name" value="MHC antigen-recognition domain"/>
    <property type="match status" value="1"/>
</dbReference>
<dbReference type="Pfam" id="PF00129">
    <property type="entry name" value="MHC_I"/>
    <property type="match status" value="1"/>
</dbReference>
<dbReference type="InterPro" id="IPR037055">
    <property type="entry name" value="MHC_I-like_Ag-recog_sf"/>
</dbReference>
<evidence type="ECO:0000313" key="6">
    <source>
        <dbReference type="Ensembl" id="ENSLCAP00010050993.1"/>
    </source>
</evidence>
<dbReference type="AlphaFoldDB" id="A0A4W6FIA7"/>
<keyword evidence="3" id="KW-0472">Membrane</keyword>
<dbReference type="SMART" id="SM00407">
    <property type="entry name" value="IGc1"/>
    <property type="match status" value="1"/>
</dbReference>
<dbReference type="PROSITE" id="PS50835">
    <property type="entry name" value="IG_LIKE"/>
    <property type="match status" value="1"/>
</dbReference>
<dbReference type="GeneTree" id="ENSGT01120000271828"/>
<dbReference type="Ensembl" id="ENSLCAT00010052331.1">
    <property type="protein sequence ID" value="ENSLCAP00010050993.1"/>
    <property type="gene ID" value="ENSLCAG00010023758.1"/>
</dbReference>
<dbReference type="Pfam" id="PF07654">
    <property type="entry name" value="C1-set"/>
    <property type="match status" value="1"/>
</dbReference>
<evidence type="ECO:0000313" key="7">
    <source>
        <dbReference type="Proteomes" id="UP000314980"/>
    </source>
</evidence>
<dbReference type="GO" id="GO:0006955">
    <property type="term" value="P:immune response"/>
    <property type="evidence" value="ECO:0007669"/>
    <property type="project" value="TreeGrafter"/>
</dbReference>
<dbReference type="InParanoid" id="A0A4W6FIA7"/>
<feature type="signal peptide" evidence="4">
    <location>
        <begin position="1"/>
        <end position="16"/>
    </location>
</feature>
<reference evidence="6" key="2">
    <citation type="submission" date="2025-08" db="UniProtKB">
        <authorList>
            <consortium name="Ensembl"/>
        </authorList>
    </citation>
    <scope>IDENTIFICATION</scope>
</reference>
<dbReference type="FunFam" id="2.60.40.10:FF:000943">
    <property type="entry name" value="Classical MHC class I molecule, alpha-chain"/>
    <property type="match status" value="1"/>
</dbReference>
<feature type="chain" id="PRO_5021501536" description="Ig-like domain-containing protein" evidence="4">
    <location>
        <begin position="17"/>
        <end position="364"/>
    </location>
</feature>
<dbReference type="InterPro" id="IPR013783">
    <property type="entry name" value="Ig-like_fold"/>
</dbReference>
<keyword evidence="3" id="KW-0812">Transmembrane</keyword>
<dbReference type="PANTHER" id="PTHR16675:SF237">
    <property type="entry name" value="MHC CLASS I ANTIGEN TRANSCRIPT VARIANT 1-RELATED"/>
    <property type="match status" value="1"/>
</dbReference>
<organism evidence="6 7">
    <name type="scientific">Lates calcarifer</name>
    <name type="common">Barramundi</name>
    <name type="synonym">Holocentrus calcarifer</name>
    <dbReference type="NCBI Taxonomy" id="8187"/>
    <lineage>
        <taxon>Eukaryota</taxon>
        <taxon>Metazoa</taxon>
        <taxon>Chordata</taxon>
        <taxon>Craniata</taxon>
        <taxon>Vertebrata</taxon>
        <taxon>Euteleostomi</taxon>
        <taxon>Actinopterygii</taxon>
        <taxon>Neopterygii</taxon>
        <taxon>Teleostei</taxon>
        <taxon>Neoteleostei</taxon>
        <taxon>Acanthomorphata</taxon>
        <taxon>Carangaria</taxon>
        <taxon>Carangaria incertae sedis</taxon>
        <taxon>Centropomidae</taxon>
        <taxon>Lates</taxon>
    </lineage>
</organism>
<dbReference type="InterPro" id="IPR036179">
    <property type="entry name" value="Ig-like_dom_sf"/>
</dbReference>
<dbReference type="Gene3D" id="3.30.500.10">
    <property type="entry name" value="MHC class I-like antigen recognition-like"/>
    <property type="match status" value="1"/>
</dbReference>
<dbReference type="InterPro" id="IPR050208">
    <property type="entry name" value="MHC_class-I_related"/>
</dbReference>
<sequence>MKKLFLLLLFCHVSSSVKHSLKYFFTTASGIPDFPDFMAAVHVDEILAGYCDSNSKTVEIKQDWVKNYLDNNTKVLEWHTRECSRESRPKTFKVWISSVMQHLNQSEGVHILQRINGCEWDEETEEVTGFMLFGYDGEDFLSLDLKTLTWIALKPEADIIKQRWDAEEARNEHHENFLTVNCPELLKTSLAYKKSFQLRTALPSVSLLQKTPSSPVSCHATGFYPDRAMMFWRKDGEELHEDVDRGEILPNHDGTFQMRADLNISSVSPEDWRRYDCVFQLSGATRDIITKLDKAEIRTNWVKPTNTTVLIIVAVVVVALVLIAVTGFVIYRKRKGERENGKIIYLTDSFCPLILVSELINLST</sequence>
<keyword evidence="4" id="KW-0732">Signal</keyword>
<dbReference type="Gene3D" id="2.60.40.10">
    <property type="entry name" value="Immunoglobulins"/>
    <property type="match status" value="1"/>
</dbReference>
<proteinExistence type="inferred from homology"/>
<dbReference type="PRINTS" id="PR01638">
    <property type="entry name" value="MHCCLASSI"/>
</dbReference>
<keyword evidence="7" id="KW-1185">Reference proteome</keyword>
<evidence type="ECO:0000259" key="5">
    <source>
        <dbReference type="PROSITE" id="PS50835"/>
    </source>
</evidence>
<dbReference type="Proteomes" id="UP000314980">
    <property type="component" value="Unassembled WGS sequence"/>
</dbReference>
<dbReference type="InterPro" id="IPR011162">
    <property type="entry name" value="MHC_I/II-like_Ag-recog"/>
</dbReference>
<feature type="domain" description="Ig-like" evidence="5">
    <location>
        <begin position="183"/>
        <end position="290"/>
    </location>
</feature>